<comment type="caution">
    <text evidence="1">The sequence shown here is derived from an EMBL/GenBank/DDBJ whole genome shotgun (WGS) entry which is preliminary data.</text>
</comment>
<name>U2ZR46_9SPHN</name>
<keyword evidence="2" id="KW-1185">Reference proteome</keyword>
<sequence>MTIALNGTVRQSAGNKVMIAKTVAAIVDGNGATIRRSHLDTAVITELTRVRVPLRTVATGR</sequence>
<dbReference type="AlphaFoldDB" id="U2ZR46"/>
<gene>
    <name evidence="1" type="ORF">NT2_01_05930</name>
</gene>
<reference evidence="1 2" key="1">
    <citation type="submission" date="2013-09" db="EMBL/GenBank/DDBJ databases">
        <title>Whole genome shotgun sequence of Novosphingobium tardaugens NBRC 16725.</title>
        <authorList>
            <person name="Isaki S."/>
            <person name="Hosoyama A."/>
            <person name="Tsuchikane K."/>
            <person name="Katsumata H."/>
            <person name="Ando Y."/>
            <person name="Yamazaki S."/>
            <person name="Fujita N."/>
        </authorList>
    </citation>
    <scope>NUCLEOTIDE SEQUENCE [LARGE SCALE GENOMIC DNA]</scope>
    <source>
        <strain evidence="1 2">NBRC 16725</strain>
    </source>
</reference>
<dbReference type="Proteomes" id="UP000016568">
    <property type="component" value="Unassembled WGS sequence"/>
</dbReference>
<dbReference type="RefSeq" id="WP_021688726.1">
    <property type="nucleotide sequence ID" value="NZ_BASZ01000001.1"/>
</dbReference>
<evidence type="ECO:0000313" key="1">
    <source>
        <dbReference type="EMBL" id="GAD47819.1"/>
    </source>
</evidence>
<proteinExistence type="predicted"/>
<organism evidence="1 2">
    <name type="scientific">Caenibius tardaugens NBRC 16725</name>
    <dbReference type="NCBI Taxonomy" id="1219035"/>
    <lineage>
        <taxon>Bacteria</taxon>
        <taxon>Pseudomonadati</taxon>
        <taxon>Pseudomonadota</taxon>
        <taxon>Alphaproteobacteria</taxon>
        <taxon>Sphingomonadales</taxon>
        <taxon>Erythrobacteraceae</taxon>
        <taxon>Caenibius</taxon>
    </lineage>
</organism>
<evidence type="ECO:0000313" key="2">
    <source>
        <dbReference type="Proteomes" id="UP000016568"/>
    </source>
</evidence>
<accession>U2ZR46</accession>
<dbReference type="EMBL" id="BASZ01000001">
    <property type="protein sequence ID" value="GAD47819.1"/>
    <property type="molecule type" value="Genomic_DNA"/>
</dbReference>
<protein>
    <submittedName>
        <fullName evidence="1">Uncharacterized protein</fullName>
    </submittedName>
</protein>
<dbReference type="KEGG" id="ntd:EGO55_14180"/>